<name>A0AAD7GW48_MYCRO</name>
<keyword evidence="3" id="KW-1185">Reference proteome</keyword>
<gene>
    <name evidence="2" type="ORF">B0H17DRAFT_1126111</name>
</gene>
<feature type="region of interest" description="Disordered" evidence="1">
    <location>
        <begin position="88"/>
        <end position="141"/>
    </location>
</feature>
<feature type="region of interest" description="Disordered" evidence="1">
    <location>
        <begin position="285"/>
        <end position="311"/>
    </location>
</feature>
<feature type="region of interest" description="Disordered" evidence="1">
    <location>
        <begin position="157"/>
        <end position="192"/>
    </location>
</feature>
<feature type="compositionally biased region" description="Basic and acidic residues" evidence="1">
    <location>
        <begin position="297"/>
        <end position="307"/>
    </location>
</feature>
<organism evidence="2 3">
    <name type="scientific">Mycena rosella</name>
    <name type="common">Pink bonnet</name>
    <name type="synonym">Agaricus rosellus</name>
    <dbReference type="NCBI Taxonomy" id="1033263"/>
    <lineage>
        <taxon>Eukaryota</taxon>
        <taxon>Fungi</taxon>
        <taxon>Dikarya</taxon>
        <taxon>Basidiomycota</taxon>
        <taxon>Agaricomycotina</taxon>
        <taxon>Agaricomycetes</taxon>
        <taxon>Agaricomycetidae</taxon>
        <taxon>Agaricales</taxon>
        <taxon>Marasmiineae</taxon>
        <taxon>Mycenaceae</taxon>
        <taxon>Mycena</taxon>
    </lineage>
</organism>
<evidence type="ECO:0000313" key="3">
    <source>
        <dbReference type="Proteomes" id="UP001221757"/>
    </source>
</evidence>
<sequence length="336" mass="37230">MTSKRNRKKNNHNKAMAHSGELADDYQQPSGLTGDSSQSRHGDQGEPGSDNQLAVPVNQRESPGMADRGQISHDEFASTLSVLSVMNSGINTGDLSKNDASRNVVQKPLETNGGSGVPTENKVSKDSGIHTTSVKKKSQKATMEVVTDDEDIVLSGRRLTRPSRSNTTREGPGSTLRSVCSQMPPSSLPHPDDVNVCIAAEALARERGENEPPEEYNRRVATWKRNEKQLHELCKQDDFNVATELLEHDLQEKADHELTEAMACKEKRDMLTALEQAKSAQQAINREEAKAAAMKEQAAEKRRETNKQKQILTDYAHKKQASAKWIHIKLFECPKK</sequence>
<feature type="compositionally biased region" description="Polar residues" evidence="1">
    <location>
        <begin position="27"/>
        <end position="37"/>
    </location>
</feature>
<comment type="caution">
    <text evidence="2">The sequence shown here is derived from an EMBL/GenBank/DDBJ whole genome shotgun (WGS) entry which is preliminary data.</text>
</comment>
<dbReference type="EMBL" id="JARKIE010000007">
    <property type="protein sequence ID" value="KAJ7706479.1"/>
    <property type="molecule type" value="Genomic_DNA"/>
</dbReference>
<dbReference type="AlphaFoldDB" id="A0AAD7GW48"/>
<proteinExistence type="predicted"/>
<feature type="region of interest" description="Disordered" evidence="1">
    <location>
        <begin position="1"/>
        <end position="73"/>
    </location>
</feature>
<feature type="compositionally biased region" description="Basic residues" evidence="1">
    <location>
        <begin position="1"/>
        <end position="12"/>
    </location>
</feature>
<accession>A0AAD7GW48</accession>
<dbReference type="Proteomes" id="UP001221757">
    <property type="component" value="Unassembled WGS sequence"/>
</dbReference>
<evidence type="ECO:0000256" key="1">
    <source>
        <dbReference type="SAM" id="MobiDB-lite"/>
    </source>
</evidence>
<feature type="compositionally biased region" description="Polar residues" evidence="1">
    <location>
        <begin position="162"/>
        <end position="185"/>
    </location>
</feature>
<protein>
    <submittedName>
        <fullName evidence="2">Uncharacterized protein</fullName>
    </submittedName>
</protein>
<reference evidence="2" key="1">
    <citation type="submission" date="2023-03" db="EMBL/GenBank/DDBJ databases">
        <title>Massive genome expansion in bonnet fungi (Mycena s.s.) driven by repeated elements and novel gene families across ecological guilds.</title>
        <authorList>
            <consortium name="Lawrence Berkeley National Laboratory"/>
            <person name="Harder C.B."/>
            <person name="Miyauchi S."/>
            <person name="Viragh M."/>
            <person name="Kuo A."/>
            <person name="Thoen E."/>
            <person name="Andreopoulos B."/>
            <person name="Lu D."/>
            <person name="Skrede I."/>
            <person name="Drula E."/>
            <person name="Henrissat B."/>
            <person name="Morin E."/>
            <person name="Kohler A."/>
            <person name="Barry K."/>
            <person name="LaButti K."/>
            <person name="Morin E."/>
            <person name="Salamov A."/>
            <person name="Lipzen A."/>
            <person name="Mereny Z."/>
            <person name="Hegedus B."/>
            <person name="Baldrian P."/>
            <person name="Stursova M."/>
            <person name="Weitz H."/>
            <person name="Taylor A."/>
            <person name="Grigoriev I.V."/>
            <person name="Nagy L.G."/>
            <person name="Martin F."/>
            <person name="Kauserud H."/>
        </authorList>
    </citation>
    <scope>NUCLEOTIDE SEQUENCE</scope>
    <source>
        <strain evidence="2">CBHHK067</strain>
    </source>
</reference>
<evidence type="ECO:0000313" key="2">
    <source>
        <dbReference type="EMBL" id="KAJ7706479.1"/>
    </source>
</evidence>